<organism evidence="4 5">
    <name type="scientific">Petrolisthes manimaculis</name>
    <dbReference type="NCBI Taxonomy" id="1843537"/>
    <lineage>
        <taxon>Eukaryota</taxon>
        <taxon>Metazoa</taxon>
        <taxon>Ecdysozoa</taxon>
        <taxon>Arthropoda</taxon>
        <taxon>Crustacea</taxon>
        <taxon>Multicrustacea</taxon>
        <taxon>Malacostraca</taxon>
        <taxon>Eumalacostraca</taxon>
        <taxon>Eucarida</taxon>
        <taxon>Decapoda</taxon>
        <taxon>Pleocyemata</taxon>
        <taxon>Anomura</taxon>
        <taxon>Galatheoidea</taxon>
        <taxon>Porcellanidae</taxon>
        <taxon>Petrolisthes</taxon>
    </lineage>
</organism>
<keyword evidence="2" id="KW-0812">Transmembrane</keyword>
<feature type="region of interest" description="Disordered" evidence="1">
    <location>
        <begin position="253"/>
        <end position="296"/>
    </location>
</feature>
<keyword evidence="5" id="KW-1185">Reference proteome</keyword>
<evidence type="ECO:0000256" key="2">
    <source>
        <dbReference type="SAM" id="Phobius"/>
    </source>
</evidence>
<sequence length="397" mass="42486">MRWMSGRSGEVDVRKEMVWRIGRWMSGKSVEVDLKERDGVEDWKKDNGSWRGSGRKAGDSVPSPPFNCTVSNQTWESVEVTCGDPRAALGHHHHHHASGHHSYDMGHHGYETGHYESGQQGDVYETNEVVLVATPGYPAELLQDSDKPRYLVTVQERVSCAVTHNVTGERGKFSVTGLTPGLDYVISVARYNSHGRSSNVTLEAFTLRTAENRMREEFEGSGSALLGVVLGVLGVVLLLALAAIVVTLRYRGRSSSSSSSSSSTLRHGSPSVKTQLPPGGEGSESGGGGGGLDHPDLLEAEAHVPSSVVAPYRSPGAAAEVTQALLPPPATRNLQQEEEVVGATPSSVSPTTVHLDYLSACESGPDPITAPSSSVRAHPHLYVRAESHLAGQQESFL</sequence>
<feature type="region of interest" description="Disordered" evidence="1">
    <location>
        <begin position="42"/>
        <end position="65"/>
    </location>
</feature>
<feature type="domain" description="Fibronectin type-III" evidence="3">
    <location>
        <begin position="62"/>
        <end position="197"/>
    </location>
</feature>
<evidence type="ECO:0000256" key="1">
    <source>
        <dbReference type="SAM" id="MobiDB-lite"/>
    </source>
</evidence>
<feature type="compositionally biased region" description="Gly residues" evidence="1">
    <location>
        <begin position="279"/>
        <end position="292"/>
    </location>
</feature>
<dbReference type="SMART" id="SM00060">
    <property type="entry name" value="FN3"/>
    <property type="match status" value="1"/>
</dbReference>
<dbReference type="EMBL" id="JAWZYT010000351">
    <property type="protein sequence ID" value="KAK4324554.1"/>
    <property type="molecule type" value="Genomic_DNA"/>
</dbReference>
<reference evidence="4" key="1">
    <citation type="submission" date="2023-11" db="EMBL/GenBank/DDBJ databases">
        <title>Genome assemblies of two species of porcelain crab, Petrolisthes cinctipes and Petrolisthes manimaculis (Anomura: Porcellanidae).</title>
        <authorList>
            <person name="Angst P."/>
        </authorList>
    </citation>
    <scope>NUCLEOTIDE SEQUENCE</scope>
    <source>
        <strain evidence="4">PB745_02</strain>
        <tissue evidence="4">Gill</tissue>
    </source>
</reference>
<keyword evidence="2" id="KW-1133">Transmembrane helix</keyword>
<dbReference type="Gene3D" id="2.60.40.10">
    <property type="entry name" value="Immunoglobulins"/>
    <property type="match status" value="1"/>
</dbReference>
<feature type="compositionally biased region" description="Low complexity" evidence="1">
    <location>
        <begin position="254"/>
        <end position="263"/>
    </location>
</feature>
<dbReference type="InterPro" id="IPR003961">
    <property type="entry name" value="FN3_dom"/>
</dbReference>
<accession>A0AAE1QDI0</accession>
<name>A0AAE1QDI0_9EUCA</name>
<evidence type="ECO:0000259" key="3">
    <source>
        <dbReference type="SMART" id="SM00060"/>
    </source>
</evidence>
<dbReference type="SUPFAM" id="SSF49265">
    <property type="entry name" value="Fibronectin type III"/>
    <property type="match status" value="1"/>
</dbReference>
<protein>
    <recommendedName>
        <fullName evidence="3">Fibronectin type-III domain-containing protein</fullName>
    </recommendedName>
</protein>
<keyword evidence="2" id="KW-0472">Membrane</keyword>
<feature type="transmembrane region" description="Helical" evidence="2">
    <location>
        <begin position="224"/>
        <end position="248"/>
    </location>
</feature>
<dbReference type="Proteomes" id="UP001292094">
    <property type="component" value="Unassembled WGS sequence"/>
</dbReference>
<comment type="caution">
    <text evidence="4">The sequence shown here is derived from an EMBL/GenBank/DDBJ whole genome shotgun (WGS) entry which is preliminary data.</text>
</comment>
<dbReference type="InterPro" id="IPR036116">
    <property type="entry name" value="FN3_sf"/>
</dbReference>
<evidence type="ECO:0000313" key="4">
    <source>
        <dbReference type="EMBL" id="KAK4324554.1"/>
    </source>
</evidence>
<proteinExistence type="predicted"/>
<dbReference type="InterPro" id="IPR013783">
    <property type="entry name" value="Ig-like_fold"/>
</dbReference>
<dbReference type="AlphaFoldDB" id="A0AAE1QDI0"/>
<gene>
    <name evidence="4" type="ORF">Pmani_004812</name>
</gene>
<evidence type="ECO:0000313" key="5">
    <source>
        <dbReference type="Proteomes" id="UP001292094"/>
    </source>
</evidence>